<evidence type="ECO:0000313" key="1">
    <source>
        <dbReference type="EMBL" id="KKL25681.1"/>
    </source>
</evidence>
<accession>A0A0F9E749</accession>
<reference evidence="1" key="1">
    <citation type="journal article" date="2015" name="Nature">
        <title>Complex archaea that bridge the gap between prokaryotes and eukaryotes.</title>
        <authorList>
            <person name="Spang A."/>
            <person name="Saw J.H."/>
            <person name="Jorgensen S.L."/>
            <person name="Zaremba-Niedzwiedzka K."/>
            <person name="Martijn J."/>
            <person name="Lind A.E."/>
            <person name="van Eijk R."/>
            <person name="Schleper C."/>
            <person name="Guy L."/>
            <person name="Ettema T.J."/>
        </authorList>
    </citation>
    <scope>NUCLEOTIDE SEQUENCE</scope>
</reference>
<organism evidence="1">
    <name type="scientific">marine sediment metagenome</name>
    <dbReference type="NCBI Taxonomy" id="412755"/>
    <lineage>
        <taxon>unclassified sequences</taxon>
        <taxon>metagenomes</taxon>
        <taxon>ecological metagenomes</taxon>
    </lineage>
</organism>
<protein>
    <submittedName>
        <fullName evidence="1">Uncharacterized protein</fullName>
    </submittedName>
</protein>
<dbReference type="AlphaFoldDB" id="A0A0F9E749"/>
<dbReference type="EMBL" id="LAZR01036126">
    <property type="protein sequence ID" value="KKL25681.1"/>
    <property type="molecule type" value="Genomic_DNA"/>
</dbReference>
<comment type="caution">
    <text evidence="1">The sequence shown here is derived from an EMBL/GenBank/DDBJ whole genome shotgun (WGS) entry which is preliminary data.</text>
</comment>
<name>A0A0F9E749_9ZZZZ</name>
<gene>
    <name evidence="1" type="ORF">LCGC14_2402850</name>
</gene>
<sequence length="190" mass="22319">MDLSQKYIDMSREAIEIQELWIPQDGDYYYGPDCMPGCRDGVEEIVLSANMIQNVTLYYAGFYATKSTIKKWDKFTIDLDGDERWSGNIPREQCIWLPKQDQLQKHCNIIQSPEELLENIFAFYIHEKEFMKESLECIGPGPAGDSSHRDGTWSFAQKYRSMEQIWLANLMSLNFNKYWKGTVWNEQKIT</sequence>
<proteinExistence type="predicted"/>